<evidence type="ECO:0000256" key="5">
    <source>
        <dbReference type="ARBA" id="ARBA00022475"/>
    </source>
</evidence>
<evidence type="ECO:0000256" key="6">
    <source>
        <dbReference type="ARBA" id="ARBA00022519"/>
    </source>
</evidence>
<keyword evidence="4 13" id="KW-0050">Antiport</keyword>
<comment type="subcellular location">
    <subcellularLocation>
        <location evidence="1 13">Cell membrane</location>
        <topology evidence="1 13">Multi-pass membrane protein</topology>
    </subcellularLocation>
</comment>
<feature type="transmembrane region" description="Helical" evidence="13">
    <location>
        <begin position="245"/>
        <end position="267"/>
    </location>
</feature>
<dbReference type="OrthoDB" id="5288732at2"/>
<dbReference type="Pfam" id="PF06450">
    <property type="entry name" value="NhaB"/>
    <property type="match status" value="1"/>
</dbReference>
<dbReference type="NCBIfam" id="NF007093">
    <property type="entry name" value="PRK09547.1"/>
    <property type="match status" value="1"/>
</dbReference>
<keyword evidence="9 13" id="KW-0915">Sodium</keyword>
<dbReference type="GO" id="GO:0005886">
    <property type="term" value="C:plasma membrane"/>
    <property type="evidence" value="ECO:0007669"/>
    <property type="project" value="UniProtKB-SubCell"/>
</dbReference>
<comment type="function">
    <text evidence="13">Na(+)/H(+) antiporter that extrudes sodium in exchange for external protons.</text>
</comment>
<keyword evidence="3 13" id="KW-0813">Transport</keyword>
<gene>
    <name evidence="13" type="primary">nhaB</name>
    <name evidence="14" type="ORF">SAMN02910344_00918</name>
</gene>
<evidence type="ECO:0000256" key="8">
    <source>
        <dbReference type="ARBA" id="ARBA00022989"/>
    </source>
</evidence>
<dbReference type="PANTHER" id="PTHR43302:SF1">
    <property type="entry name" value="NA(+)_H(+) ANTIPORTER NHAB"/>
    <property type="match status" value="1"/>
</dbReference>
<evidence type="ECO:0000256" key="9">
    <source>
        <dbReference type="ARBA" id="ARBA00023053"/>
    </source>
</evidence>
<feature type="transmembrane region" description="Helical" evidence="13">
    <location>
        <begin position="358"/>
        <end position="377"/>
    </location>
</feature>
<feature type="transmembrane region" description="Helical" evidence="13">
    <location>
        <begin position="70"/>
        <end position="92"/>
    </location>
</feature>
<keyword evidence="8 13" id="KW-1133">Transmembrane helix</keyword>
<feature type="transmembrane region" description="Helical" evidence="13">
    <location>
        <begin position="328"/>
        <end position="346"/>
    </location>
</feature>
<keyword evidence="7 13" id="KW-0812">Transmembrane</keyword>
<dbReference type="AlphaFoldDB" id="A0A662ZJN5"/>
<feature type="transmembrane region" description="Helical" evidence="13">
    <location>
        <begin position="304"/>
        <end position="322"/>
    </location>
</feature>
<sequence length="527" mass="57585">MNSNVKAAPGNVSPLTALKSNFLGDAPTWYKHLILFFLIANPFIYSASASVAGWCLVAEFIFTLAMALKCYPLLPGGLLAIEAIAIGMTTVEEVKAEIYHNLEVILLLMFMVAGIHFIRELLVAIFTKILLSVRSKVTLSVIFCVLASFLSAFLDALTVLAVIITVCTGFYTIYHRVITPEKTQLSDNSKVSGEDRVVLDKFRAFLRSLLMHSAVGTALGGIFTIVGEPQNLIIGDTAGWHFVEFALRVSPISVPVFICGILTCIFVEKFKIIGFGEPLPEQVYTILEQNYQKRRSNQTTGQKISLICQVLVAIWLIVGLALHLAPVGLIGLSVIILATTFTGVNSESEIGKAFTESLPFTSLLCVFLSIVAVITHLDLFDPIIQWVLSVDKAAQLPLFYVANGVLSAVSDNVFVASVYVTQINNAFQNCSLSREQFDMLAIAINSGTNLPSVATPNGQAAFLFLLTSAIAPLIRLSYGRMFIMAIPYTIVLSIVGFLCTWYLLPYMTDIYIDMGLLNEVEQVCTGK</sequence>
<comment type="similarity">
    <text evidence="2 13">Belongs to the NhaB Na(+)/H(+) (TC 2.A.34) antiporter family.</text>
</comment>
<evidence type="ECO:0000256" key="1">
    <source>
        <dbReference type="ARBA" id="ARBA00004651"/>
    </source>
</evidence>
<feature type="transmembrane region" description="Helical" evidence="13">
    <location>
        <begin position="204"/>
        <end position="225"/>
    </location>
</feature>
<evidence type="ECO:0000256" key="12">
    <source>
        <dbReference type="ARBA" id="ARBA00023201"/>
    </source>
</evidence>
<dbReference type="RefSeq" id="WP_093141356.1">
    <property type="nucleotide sequence ID" value="NZ_FOXF01000011.1"/>
</dbReference>
<keyword evidence="11 13" id="KW-0472">Membrane</keyword>
<keyword evidence="10 13" id="KW-0406">Ion transport</keyword>
<proteinExistence type="inferred from homology"/>
<dbReference type="Proteomes" id="UP000243745">
    <property type="component" value="Unassembled WGS sequence"/>
</dbReference>
<keyword evidence="5 13" id="KW-1003">Cell membrane</keyword>
<dbReference type="EMBL" id="FOXF01000011">
    <property type="protein sequence ID" value="SFP26646.1"/>
    <property type="molecule type" value="Genomic_DNA"/>
</dbReference>
<evidence type="ECO:0000256" key="2">
    <source>
        <dbReference type="ARBA" id="ARBA00006036"/>
    </source>
</evidence>
<dbReference type="InterPro" id="IPR004671">
    <property type="entry name" value="Na+/H+_antiporter_NhaB"/>
</dbReference>
<evidence type="ECO:0000313" key="15">
    <source>
        <dbReference type="Proteomes" id="UP000243745"/>
    </source>
</evidence>
<dbReference type="HAMAP" id="MF_01599">
    <property type="entry name" value="NhaB"/>
    <property type="match status" value="1"/>
</dbReference>
<feature type="transmembrane region" description="Helical" evidence="13">
    <location>
        <begin position="98"/>
        <end position="118"/>
    </location>
</feature>
<evidence type="ECO:0000256" key="3">
    <source>
        <dbReference type="ARBA" id="ARBA00022448"/>
    </source>
</evidence>
<keyword evidence="6" id="KW-0997">Cell inner membrane</keyword>
<dbReference type="PANTHER" id="PTHR43302">
    <property type="entry name" value="TRANSPORTER ARSB-RELATED"/>
    <property type="match status" value="1"/>
</dbReference>
<keyword evidence="15" id="KW-1185">Reference proteome</keyword>
<evidence type="ECO:0000256" key="13">
    <source>
        <dbReference type="HAMAP-Rule" id="MF_01599"/>
    </source>
</evidence>
<accession>A0A662ZJN5</accession>
<evidence type="ECO:0000256" key="11">
    <source>
        <dbReference type="ARBA" id="ARBA00023136"/>
    </source>
</evidence>
<comment type="catalytic activity">
    <reaction evidence="13">
        <text>2 Na(+)(in) + 3 H(+)(out) = 2 Na(+)(out) + 3 H(+)(in)</text>
        <dbReference type="Rhea" id="RHEA:29247"/>
        <dbReference type="ChEBI" id="CHEBI:15378"/>
        <dbReference type="ChEBI" id="CHEBI:29101"/>
    </reaction>
</comment>
<feature type="transmembrane region" description="Helical" evidence="13">
    <location>
        <begin position="33"/>
        <end position="58"/>
    </location>
</feature>
<protein>
    <recommendedName>
        <fullName evidence="13">Na(+)/H(+) antiporter NhaB</fullName>
    </recommendedName>
    <alternativeName>
        <fullName evidence="13">Sodium/proton antiporter NhaB</fullName>
    </alternativeName>
</protein>
<feature type="transmembrane region" description="Helical" evidence="13">
    <location>
        <begin position="156"/>
        <end position="174"/>
    </location>
</feature>
<feature type="transmembrane region" description="Helical" evidence="13">
    <location>
        <begin position="130"/>
        <end position="150"/>
    </location>
</feature>
<dbReference type="GO" id="GO:0015385">
    <property type="term" value="F:sodium:proton antiporter activity"/>
    <property type="evidence" value="ECO:0007669"/>
    <property type="project" value="InterPro"/>
</dbReference>
<organism evidence="14 15">
    <name type="scientific">Ruminobacter amylophilus</name>
    <dbReference type="NCBI Taxonomy" id="867"/>
    <lineage>
        <taxon>Bacteria</taxon>
        <taxon>Pseudomonadati</taxon>
        <taxon>Pseudomonadota</taxon>
        <taxon>Gammaproteobacteria</taxon>
        <taxon>Aeromonadales</taxon>
        <taxon>Succinivibrionaceae</taxon>
        <taxon>Ruminobacter</taxon>
    </lineage>
</organism>
<reference evidence="14 15" key="1">
    <citation type="submission" date="2016-10" db="EMBL/GenBank/DDBJ databases">
        <authorList>
            <person name="Varghese N."/>
            <person name="Submissions S."/>
        </authorList>
    </citation>
    <scope>NUCLEOTIDE SEQUENCE [LARGE SCALE GENOMIC DNA]</scope>
    <source>
        <strain evidence="14 15">DSM 1361</strain>
    </source>
</reference>
<evidence type="ECO:0000256" key="7">
    <source>
        <dbReference type="ARBA" id="ARBA00022692"/>
    </source>
</evidence>
<evidence type="ECO:0000256" key="4">
    <source>
        <dbReference type="ARBA" id="ARBA00022449"/>
    </source>
</evidence>
<evidence type="ECO:0000313" key="14">
    <source>
        <dbReference type="EMBL" id="SFP26646.1"/>
    </source>
</evidence>
<keyword evidence="12 13" id="KW-0739">Sodium transport</keyword>
<feature type="transmembrane region" description="Helical" evidence="13">
    <location>
        <begin position="485"/>
        <end position="504"/>
    </location>
</feature>
<name>A0A662ZJN5_9GAMM</name>
<evidence type="ECO:0000256" key="10">
    <source>
        <dbReference type="ARBA" id="ARBA00023065"/>
    </source>
</evidence>